<evidence type="ECO:0000256" key="5">
    <source>
        <dbReference type="ARBA" id="ARBA00093776"/>
    </source>
</evidence>
<feature type="coiled-coil region" evidence="6">
    <location>
        <begin position="238"/>
        <end position="293"/>
    </location>
</feature>
<evidence type="ECO:0000256" key="8">
    <source>
        <dbReference type="SAM" id="SignalP"/>
    </source>
</evidence>
<protein>
    <submittedName>
        <fullName evidence="9">Uncharacterized protein</fullName>
    </submittedName>
</protein>
<evidence type="ECO:0000313" key="9">
    <source>
        <dbReference type="EMBL" id="KAF0039149.1"/>
    </source>
</evidence>
<dbReference type="PANTHER" id="PTHR31056">
    <property type="entry name" value="TRANSMEMBRANE PROTEIN 179B"/>
    <property type="match status" value="1"/>
</dbReference>
<comment type="similarity">
    <text evidence="5">Belongs to the TMEM179 family.</text>
</comment>
<dbReference type="EMBL" id="VEVO01000008">
    <property type="protein sequence ID" value="KAF0039149.1"/>
    <property type="molecule type" value="Genomic_DNA"/>
</dbReference>
<reference evidence="9 10" key="1">
    <citation type="submission" date="2019-06" db="EMBL/GenBank/DDBJ databases">
        <title>Draft genomes of female and male turbot (Scophthalmus maximus).</title>
        <authorList>
            <person name="Xu H."/>
            <person name="Xu X.-W."/>
            <person name="Shao C."/>
            <person name="Chen S."/>
        </authorList>
    </citation>
    <scope>NUCLEOTIDE SEQUENCE [LARGE SCALE GENOMIC DNA]</scope>
    <source>
        <strain evidence="9">Ysfricsl-2016a</strain>
        <tissue evidence="9">Blood</tissue>
    </source>
</reference>
<comment type="caution">
    <text evidence="9">The sequence shown here is derived from an EMBL/GenBank/DDBJ whole genome shotgun (WGS) entry which is preliminary data.</text>
</comment>
<keyword evidence="4 7" id="KW-0472">Membrane</keyword>
<sequence length="297" mass="32533">MMAITGLLLLELALYASCFVCGIVAAASTTIVQGNFGGLCMLYGLVNYNATAGLIGVQSSSSPSMCYFVSAISVMVAVVCFSLSLYWVYTLFVDGDVRRCEEAQTRTWASPLKGERFYSSLHKAETAVWVNFFFWLIIGVLVVVQRRQGSGAKLITGVIGGPAGDAGFIPGAIGGSTLENTEDRLNLESQKKTTSRLEINLTLETLDMSRDQCESVAVSVDSLLSDAKRMQLQCRERSEQLSMAAVQLREESASLREQCEATQLDMAHIRRQLDELLDTKAAIEARERQARKLSKQL</sequence>
<feature type="signal peptide" evidence="8">
    <location>
        <begin position="1"/>
        <end position="18"/>
    </location>
</feature>
<feature type="transmembrane region" description="Helical" evidence="7">
    <location>
        <begin position="67"/>
        <end position="89"/>
    </location>
</feature>
<organism evidence="9 10">
    <name type="scientific">Scophthalmus maximus</name>
    <name type="common">Turbot</name>
    <name type="synonym">Psetta maxima</name>
    <dbReference type="NCBI Taxonomy" id="52904"/>
    <lineage>
        <taxon>Eukaryota</taxon>
        <taxon>Metazoa</taxon>
        <taxon>Chordata</taxon>
        <taxon>Craniata</taxon>
        <taxon>Vertebrata</taxon>
        <taxon>Euteleostomi</taxon>
        <taxon>Actinopterygii</taxon>
        <taxon>Neopterygii</taxon>
        <taxon>Teleostei</taxon>
        <taxon>Neoteleostei</taxon>
        <taxon>Acanthomorphata</taxon>
        <taxon>Carangaria</taxon>
        <taxon>Pleuronectiformes</taxon>
        <taxon>Pleuronectoidei</taxon>
        <taxon>Scophthalmidae</taxon>
        <taxon>Scophthalmus</taxon>
    </lineage>
</organism>
<evidence type="ECO:0000256" key="2">
    <source>
        <dbReference type="ARBA" id="ARBA00022692"/>
    </source>
</evidence>
<dbReference type="Proteomes" id="UP000438429">
    <property type="component" value="Unassembled WGS sequence"/>
</dbReference>
<comment type="subcellular location">
    <subcellularLocation>
        <location evidence="1">Membrane</location>
        <topology evidence="1">Multi-pass membrane protein</topology>
    </subcellularLocation>
</comment>
<dbReference type="PANTHER" id="PTHR31056:SF1">
    <property type="entry name" value="TRANSMEMBRANE PROTEIN 179B"/>
    <property type="match status" value="1"/>
</dbReference>
<gene>
    <name evidence="9" type="ORF">F2P81_009633</name>
</gene>
<keyword evidence="2 7" id="KW-0812">Transmembrane</keyword>
<name>A0A6A4T2H9_SCOMX</name>
<keyword evidence="6" id="KW-0175">Coiled coil</keyword>
<evidence type="ECO:0000313" key="10">
    <source>
        <dbReference type="Proteomes" id="UP000438429"/>
    </source>
</evidence>
<dbReference type="InterPro" id="IPR029776">
    <property type="entry name" value="TMEM179B"/>
</dbReference>
<feature type="chain" id="PRO_5025626449" evidence="8">
    <location>
        <begin position="19"/>
        <end position="297"/>
    </location>
</feature>
<keyword evidence="3 7" id="KW-1133">Transmembrane helix</keyword>
<keyword evidence="8" id="KW-0732">Signal</keyword>
<dbReference type="AlphaFoldDB" id="A0A6A4T2H9"/>
<dbReference type="Pfam" id="PF26158">
    <property type="entry name" value="Claudin_TMEM179-179B"/>
    <property type="match status" value="2"/>
</dbReference>
<feature type="transmembrane region" description="Helical" evidence="7">
    <location>
        <begin position="36"/>
        <end position="55"/>
    </location>
</feature>
<evidence type="ECO:0000256" key="7">
    <source>
        <dbReference type="SAM" id="Phobius"/>
    </source>
</evidence>
<evidence type="ECO:0000256" key="6">
    <source>
        <dbReference type="SAM" id="Coils"/>
    </source>
</evidence>
<evidence type="ECO:0000256" key="1">
    <source>
        <dbReference type="ARBA" id="ARBA00004141"/>
    </source>
</evidence>
<evidence type="ECO:0000256" key="3">
    <source>
        <dbReference type="ARBA" id="ARBA00022989"/>
    </source>
</evidence>
<dbReference type="InterPro" id="IPR059010">
    <property type="entry name" value="TMEM179-179B"/>
</dbReference>
<feature type="transmembrane region" description="Helical" evidence="7">
    <location>
        <begin position="126"/>
        <end position="144"/>
    </location>
</feature>
<evidence type="ECO:0000256" key="4">
    <source>
        <dbReference type="ARBA" id="ARBA00023136"/>
    </source>
</evidence>
<accession>A0A6A4T2H9</accession>
<proteinExistence type="inferred from homology"/>